<dbReference type="PROSITE" id="PS50404">
    <property type="entry name" value="GST_NTER"/>
    <property type="match status" value="1"/>
</dbReference>
<dbReference type="GO" id="GO:0016740">
    <property type="term" value="F:transferase activity"/>
    <property type="evidence" value="ECO:0007669"/>
    <property type="project" value="UniProtKB-KW"/>
</dbReference>
<accession>A0A3Q9BR45</accession>
<evidence type="ECO:0000313" key="3">
    <source>
        <dbReference type="EMBL" id="AZP12613.1"/>
    </source>
</evidence>
<dbReference type="EMBL" id="CP034464">
    <property type="protein sequence ID" value="AZP12613.1"/>
    <property type="molecule type" value="Genomic_DNA"/>
</dbReference>
<dbReference type="OrthoDB" id="9797500at2"/>
<dbReference type="KEGG" id="upv:EJN92_11735"/>
<evidence type="ECO:0000259" key="2">
    <source>
        <dbReference type="PROSITE" id="PS50405"/>
    </source>
</evidence>
<dbReference type="SFLD" id="SFLDS00019">
    <property type="entry name" value="Glutathione_Transferase_(cytos"/>
    <property type="match status" value="1"/>
</dbReference>
<dbReference type="SUPFAM" id="SSF52833">
    <property type="entry name" value="Thioredoxin-like"/>
    <property type="match status" value="1"/>
</dbReference>
<reference evidence="3 4" key="1">
    <citation type="journal article" date="2011" name="Int. J. Syst. Evol. Microbiol.">
        <title>Description of Undibacterium oligocarboniphilum sp. nov., isolated from purified water, and Undibacterium pigrum strain CCUG 49012 as the type strain of Undibacterium parvum sp. nov., and emended descriptions of the genus Undibacterium and the species Undibacterium pigrum.</title>
        <authorList>
            <person name="Eder W."/>
            <person name="Wanner G."/>
            <person name="Ludwig W."/>
            <person name="Busse H.J."/>
            <person name="Ziemke-Kageler F."/>
            <person name="Lang E."/>
        </authorList>
    </citation>
    <scope>NUCLEOTIDE SEQUENCE [LARGE SCALE GENOMIC DNA]</scope>
    <source>
        <strain evidence="3 4">DSM 23061</strain>
    </source>
</reference>
<dbReference type="InterPro" id="IPR040079">
    <property type="entry name" value="Glutathione_S-Trfase"/>
</dbReference>
<evidence type="ECO:0000313" key="4">
    <source>
        <dbReference type="Proteomes" id="UP000275663"/>
    </source>
</evidence>
<dbReference type="SUPFAM" id="SSF47616">
    <property type="entry name" value="GST C-terminal domain-like"/>
    <property type="match status" value="1"/>
</dbReference>
<dbReference type="InterPro" id="IPR036249">
    <property type="entry name" value="Thioredoxin-like_sf"/>
</dbReference>
<dbReference type="InterPro" id="IPR036282">
    <property type="entry name" value="Glutathione-S-Trfase_C_sf"/>
</dbReference>
<dbReference type="PANTHER" id="PTHR44051:SF8">
    <property type="entry name" value="GLUTATHIONE S-TRANSFERASE GSTA"/>
    <property type="match status" value="1"/>
</dbReference>
<dbReference type="Proteomes" id="UP000275663">
    <property type="component" value="Chromosome"/>
</dbReference>
<feature type="domain" description="GST N-terminal" evidence="1">
    <location>
        <begin position="1"/>
        <end position="81"/>
    </location>
</feature>
<dbReference type="AlphaFoldDB" id="A0A3Q9BR45"/>
<dbReference type="Gene3D" id="3.40.30.10">
    <property type="entry name" value="Glutaredoxin"/>
    <property type="match status" value="1"/>
</dbReference>
<organism evidence="3 4">
    <name type="scientific">Undibacterium parvum</name>
    <dbReference type="NCBI Taxonomy" id="401471"/>
    <lineage>
        <taxon>Bacteria</taxon>
        <taxon>Pseudomonadati</taxon>
        <taxon>Pseudomonadota</taxon>
        <taxon>Betaproteobacteria</taxon>
        <taxon>Burkholderiales</taxon>
        <taxon>Oxalobacteraceae</taxon>
        <taxon>Undibacterium</taxon>
    </lineage>
</organism>
<gene>
    <name evidence="3" type="ORF">EJN92_11735</name>
</gene>
<protein>
    <submittedName>
        <fullName evidence="3">Glutathione S-transferase family protein</fullName>
    </submittedName>
</protein>
<keyword evidence="3" id="KW-0808">Transferase</keyword>
<dbReference type="Gene3D" id="1.20.1050.10">
    <property type="match status" value="1"/>
</dbReference>
<keyword evidence="4" id="KW-1185">Reference proteome</keyword>
<dbReference type="Pfam" id="PF13410">
    <property type="entry name" value="GST_C_2"/>
    <property type="match status" value="1"/>
</dbReference>
<dbReference type="RefSeq" id="WP_126127992.1">
    <property type="nucleotide sequence ID" value="NZ_CP034464.1"/>
</dbReference>
<proteinExistence type="predicted"/>
<feature type="domain" description="GST C-terminal" evidence="2">
    <location>
        <begin position="83"/>
        <end position="207"/>
    </location>
</feature>
<dbReference type="Pfam" id="PF13417">
    <property type="entry name" value="GST_N_3"/>
    <property type="match status" value="1"/>
</dbReference>
<dbReference type="InterPro" id="IPR010987">
    <property type="entry name" value="Glutathione-S-Trfase_C-like"/>
</dbReference>
<name>A0A3Q9BR45_9BURK</name>
<dbReference type="InterPro" id="IPR004045">
    <property type="entry name" value="Glutathione_S-Trfase_N"/>
</dbReference>
<evidence type="ECO:0000259" key="1">
    <source>
        <dbReference type="PROSITE" id="PS50404"/>
    </source>
</evidence>
<sequence>MLLYGSTDSGHSYKIRAFLLLTASPHAYQWIDLALPQSHRLAAFVAASKFGEVPVLLDQGQAMCQSNAILMYLAQRVGKLAGAETEWQGVLEWLSWESNRIGFSLPNLRYALRWSAQPPEVLHYLRQRVLADLARLDAAVSAQDFLLPSGPSIADLSCSAYLFWLDQVGIDESAYPHLQRWLARLRALPHWQHPDLAMQAVAPDTSLARDE</sequence>
<dbReference type="PANTHER" id="PTHR44051">
    <property type="entry name" value="GLUTATHIONE S-TRANSFERASE-RELATED"/>
    <property type="match status" value="1"/>
</dbReference>
<dbReference type="PROSITE" id="PS50405">
    <property type="entry name" value="GST_CTER"/>
    <property type="match status" value="1"/>
</dbReference>